<protein>
    <recommendedName>
        <fullName evidence="4">Nucleolar pre-ribosomal-associated protein 1 C-terminal domain-containing protein</fullName>
    </recommendedName>
</protein>
<name>A0A0A1TXJ8_ENTIV</name>
<dbReference type="InterPro" id="IPR039844">
    <property type="entry name" value="URB1"/>
</dbReference>
<evidence type="ECO:0000313" key="2">
    <source>
        <dbReference type="EMBL" id="ELP86107.1"/>
    </source>
</evidence>
<reference evidence="2 3" key="1">
    <citation type="submission" date="2012-10" db="EMBL/GenBank/DDBJ databases">
        <authorList>
            <person name="Zafar N."/>
            <person name="Inman J."/>
            <person name="Hall N."/>
            <person name="Lorenzi H."/>
            <person name="Caler E."/>
        </authorList>
    </citation>
    <scope>NUCLEOTIDE SEQUENCE [LARGE SCALE GENOMIC DNA]</scope>
    <source>
        <strain evidence="2 3">IP1</strain>
    </source>
</reference>
<evidence type="ECO:0000256" key="1">
    <source>
        <dbReference type="SAM" id="MobiDB-lite"/>
    </source>
</evidence>
<dbReference type="RefSeq" id="XP_004185453.1">
    <property type="nucleotide sequence ID" value="XM_004185405.1"/>
</dbReference>
<dbReference type="GeneID" id="14885081"/>
<dbReference type="PANTHER" id="PTHR13500">
    <property type="entry name" value="NUCLEOLAR PRERIBOSOMAL-ASSOCIATED PROTEIN 1"/>
    <property type="match status" value="1"/>
</dbReference>
<evidence type="ECO:0008006" key="4">
    <source>
        <dbReference type="Google" id="ProtNLM"/>
    </source>
</evidence>
<dbReference type="OMA" id="TNENYYI"/>
<keyword evidence="3" id="KW-1185">Reference proteome</keyword>
<proteinExistence type="predicted"/>
<feature type="region of interest" description="Disordered" evidence="1">
    <location>
        <begin position="696"/>
        <end position="717"/>
    </location>
</feature>
<dbReference type="KEGG" id="eiv:EIN_327640"/>
<dbReference type="GO" id="GO:0000466">
    <property type="term" value="P:maturation of 5.8S rRNA from tricistronic rRNA transcript (SSU-rRNA, 5.8S rRNA, LSU-rRNA)"/>
    <property type="evidence" value="ECO:0007669"/>
    <property type="project" value="TreeGrafter"/>
</dbReference>
<feature type="compositionally biased region" description="Basic and acidic residues" evidence="1">
    <location>
        <begin position="702"/>
        <end position="717"/>
    </location>
</feature>
<dbReference type="PANTHER" id="PTHR13500:SF0">
    <property type="entry name" value="NUCLEOLAR PRE-RIBOSOMAL-ASSOCIATED PROTEIN 1"/>
    <property type="match status" value="1"/>
</dbReference>
<dbReference type="GO" id="GO:0005730">
    <property type="term" value="C:nucleolus"/>
    <property type="evidence" value="ECO:0007669"/>
    <property type="project" value="TreeGrafter"/>
</dbReference>
<dbReference type="GO" id="GO:0000463">
    <property type="term" value="P:maturation of LSU-rRNA from tricistronic rRNA transcript (SSU-rRNA, 5.8S rRNA, LSU-rRNA)"/>
    <property type="evidence" value="ECO:0007669"/>
    <property type="project" value="TreeGrafter"/>
</dbReference>
<sequence>MGLNEKETKILQNVTSSDNKVSGYNAFHSYIMTYLEDKKENNLIMYYLSHSPQCKEVLDVIDTSLKHKEELIAAARLMTLLLKVNTFEETKDSITKSVNYLLTDKFEGFQKCLTANAKAYGVKQYFTELLVEVLKSSEANFVLAWKKLDFGLGYSVRFINDFDNKNRPQSLRLIQTLCESFENKNLQAATTNFLQNPNLVVAYLNDLELDDAETQRLFVTILMKVAKSEKVKRLQKAYFFKTPILVKMYEMFYENEYGITEYKDLLYYLCVDPSIITPEVQTSTLSAYQSIIGLLDAFVMKDPRSRALMIDILKRQQPEVSQVVIKRRKFGEIDFLMNYSDFVTTGFYLTLAKELPVPTEKLTLVTFDMIAKSLILIQKPFLVKLLYSKNRIFMAQAIFIILAMALRMATYKKMTSADQKLIDRIAEDLPDVQILLLVSKTSKILQAKVLETFEILGTVSPNYLFKQDNVFFQTVVIDGLNGTDQLVFYRSLCLTRVLPEEQVLWFGKTKLMTHPKPFLIEVVKKKMLAIESACKEGALESKQVTFFESTFNEIVKSFVFKDSPLESFLYRLDLNESEIQKMVEVSKKIVRPVQLGNREVFKLFSNISAMVSRGLVFHFALEGNTFDTLNFGDCVAISKYCKCLKQKKDFEEMFEKFVVENIEKCFGLFDFKALKIAKEQKAKLLESAEKDTTKNVSKNKKRDIYKQKQKQKTQESVETRPSENVFTRCHFLISALTFTSNNSFSENIKQLIQKISKTETTSDTDLIASICYYVTKCVSTFHNEGSSVYNEIVKNLILHMVFVIEYLESKLNTELYYHMVFSLFGLIGNFYEKSHVENINAKVLVNCISPFLERFANYPVYFIEAIKLYLLVSESVNQLNCGFINTLSKKDDKTVNRVFNMKNIESYILKVYPIVTSADLFVLLIKNLPHTSQLLSRLLKDIGFNKKMIEMMAETEDLSGLFKWYWRGHWGDEKMGLLRLIYTLYCSQKDFVSKLVLYPYPVKVDETTPCGFENFCRETLIPVNFMIFKVAETPMSFNFLLTKIDGEINDTKICTYLNVLLLEACDTQDSLLIEKAIQQIKCYDTHLDVILNEELLEKVSKFIGTISDDSFDFLAKFSTVAIESGAQLFSLCHTKLHEFVVKLSQRNCAIVKKYAESYFTSFTEFVTRSPTKVNTISNAIEFCKILYKKFGKDVVRQNEFAGMIADTLTGVELGYTICELFSEIIDIENVRETVLKLLSTQQTLNYKWKGRITEQFAVLLGKVLLRERSSMATNVSSNDTSEIVKSKVVTVQLMKMVYNQYTKTLSLTDKILFLIIRKFANEFPKMPFVASSTPFDYSYTINNFFSEPAFFKTELFNSSLSNFPFNRRYDETFEELFDTQNTTTRCVEIDQNGSENTTESNTENKMEMVNTKIQPKKLEFTKTVDPAYLLPLLYRLVNLYINNTKLKFNGRAFATNGFLSYVIACTSLTDEKLRKVSYCVLQRSIYLLNTQTTFQQFHLFNFCSIFLQMLRNTTDVENKRYAPLSSMYFARMSKALFSRVTPFWLSLAKEVMMTNLGQLYMFPFQMMRTAEGKPIQMLLLVLECIEDSASEHYNMQAVIKKNKVYETVFSILSNAFTKMSDCVLLIKQLEKVISKVGGAYCGLFYLLETLEGNYCKYLASGILRIFLLIVQQKELMEYRDDYCSIVLKIVNKLLSIINKDDEMRTVEIVAKTQKVFDVLEMKEDHVGKFFELCNEEELNAFFNRRIQFARITNEKTKWF</sequence>
<organism evidence="2 3">
    <name type="scientific">Entamoeba invadens IP1</name>
    <dbReference type="NCBI Taxonomy" id="370355"/>
    <lineage>
        <taxon>Eukaryota</taxon>
        <taxon>Amoebozoa</taxon>
        <taxon>Evosea</taxon>
        <taxon>Archamoebae</taxon>
        <taxon>Mastigamoebida</taxon>
        <taxon>Entamoebidae</taxon>
        <taxon>Entamoeba</taxon>
    </lineage>
</organism>
<dbReference type="VEuPathDB" id="AmoebaDB:EIN_327640"/>
<accession>A0A0A1TXJ8</accession>
<evidence type="ECO:0000313" key="3">
    <source>
        <dbReference type="Proteomes" id="UP000014680"/>
    </source>
</evidence>
<dbReference type="Proteomes" id="UP000014680">
    <property type="component" value="Unassembled WGS sequence"/>
</dbReference>
<gene>
    <name evidence="2" type="ORF">EIN_327640</name>
</gene>
<dbReference type="EMBL" id="KB207015">
    <property type="protein sequence ID" value="ELP86107.1"/>
    <property type="molecule type" value="Genomic_DNA"/>
</dbReference>